<dbReference type="Proteomes" id="UP000695022">
    <property type="component" value="Unplaced"/>
</dbReference>
<dbReference type="RefSeq" id="XP_014669637.1">
    <property type="nucleotide sequence ID" value="XM_014814151.1"/>
</dbReference>
<feature type="chain" id="PRO_5045155133" evidence="1">
    <location>
        <begin position="19"/>
        <end position="255"/>
    </location>
</feature>
<accession>A0ABM1EBR6</accession>
<proteinExistence type="predicted"/>
<protein>
    <submittedName>
        <fullName evidence="3">Uncharacterized protein LOC106810713</fullName>
    </submittedName>
</protein>
<evidence type="ECO:0000313" key="2">
    <source>
        <dbReference type="Proteomes" id="UP000695022"/>
    </source>
</evidence>
<evidence type="ECO:0000313" key="3">
    <source>
        <dbReference type="RefSeq" id="XP_014669637.1"/>
    </source>
</evidence>
<gene>
    <name evidence="3" type="primary">LOC106810713</name>
</gene>
<organism evidence="2 3">
    <name type="scientific">Priapulus caudatus</name>
    <name type="common">Priapulid worm</name>
    <dbReference type="NCBI Taxonomy" id="37621"/>
    <lineage>
        <taxon>Eukaryota</taxon>
        <taxon>Metazoa</taxon>
        <taxon>Ecdysozoa</taxon>
        <taxon>Scalidophora</taxon>
        <taxon>Priapulida</taxon>
        <taxon>Priapulimorpha</taxon>
        <taxon>Priapulimorphida</taxon>
        <taxon>Priapulidae</taxon>
        <taxon>Priapulus</taxon>
    </lineage>
</organism>
<name>A0ABM1EBR6_PRICU</name>
<sequence>MTAMVQIRLAMIAALVLAFSISVGLCAGEDTTLHTSAPDVESTPTDAYTYMTTDQTTETSGSKTVHYAGNENSFQDGKMYFELLKNKYGISEESTDDSTLINVVAALGNNSLGTDPASLLTVLQNPKVMETLLAAYASKPIPTQDMTSDTDQRAATENAVDFKTFFDRDPNAPYYDTMKKFLRYGSSFKLPTKDTLSSILGTYNLGSALYAIASEHNTPESTNISAQCFEDLQQFARDADEPKSYAVKMLDYSGD</sequence>
<reference evidence="3" key="1">
    <citation type="submission" date="2025-08" db="UniProtKB">
        <authorList>
            <consortium name="RefSeq"/>
        </authorList>
    </citation>
    <scope>IDENTIFICATION</scope>
</reference>
<feature type="signal peptide" evidence="1">
    <location>
        <begin position="1"/>
        <end position="18"/>
    </location>
</feature>
<keyword evidence="2" id="KW-1185">Reference proteome</keyword>
<evidence type="ECO:0000256" key="1">
    <source>
        <dbReference type="SAM" id="SignalP"/>
    </source>
</evidence>
<keyword evidence="1" id="KW-0732">Signal</keyword>
<dbReference type="GeneID" id="106810713"/>